<evidence type="ECO:0000313" key="3">
    <source>
        <dbReference type="Proteomes" id="UP000322521"/>
    </source>
</evidence>
<dbReference type="RefSeq" id="WP_086716342.1">
    <property type="nucleotide sequence ID" value="NZ_AP025492.1"/>
</dbReference>
<dbReference type="Proteomes" id="UP000322521">
    <property type="component" value="Unassembled WGS sequence"/>
</dbReference>
<organism evidence="2 3">
    <name type="scientific">Vibrio gigantis</name>
    <dbReference type="NCBI Taxonomy" id="296199"/>
    <lineage>
        <taxon>Bacteria</taxon>
        <taxon>Pseudomonadati</taxon>
        <taxon>Pseudomonadota</taxon>
        <taxon>Gammaproteobacteria</taxon>
        <taxon>Vibrionales</taxon>
        <taxon>Vibrionaceae</taxon>
        <taxon>Vibrio</taxon>
    </lineage>
</organism>
<evidence type="ECO:0000313" key="2">
    <source>
        <dbReference type="EMBL" id="KAA8672291.1"/>
    </source>
</evidence>
<evidence type="ECO:0000256" key="1">
    <source>
        <dbReference type="SAM" id="MobiDB-lite"/>
    </source>
</evidence>
<comment type="caution">
    <text evidence="2">The sequence shown here is derived from an EMBL/GenBank/DDBJ whole genome shotgun (WGS) entry which is preliminary data.</text>
</comment>
<proteinExistence type="predicted"/>
<reference evidence="2 3" key="1">
    <citation type="submission" date="2019-09" db="EMBL/GenBank/DDBJ databases">
        <title>Draft genome sequence of various Type strains from the CCUG.</title>
        <authorList>
            <person name="Pineiro-Iglesias B."/>
            <person name="Tunovic T."/>
            <person name="Unosson C."/>
            <person name="Inganas E."/>
            <person name="Ohlen M."/>
            <person name="Cardew S."/>
            <person name="Jensie-Markopoulos S."/>
            <person name="Salva-Serra F."/>
            <person name="Jaen-Luchoro D."/>
            <person name="Karlsson R."/>
            <person name="Svensson-Stadler L."/>
            <person name="Chun J."/>
            <person name="Moore E."/>
        </authorList>
    </citation>
    <scope>NUCLEOTIDE SEQUENCE [LARGE SCALE GENOMIC DNA]</scope>
    <source>
        <strain evidence="2 3">CCUG 56969T</strain>
    </source>
</reference>
<dbReference type="AlphaFoldDB" id="A0A5M9NNS3"/>
<sequence length="75" mass="8389">MGQHEDNKGKPGAHKPQGGMKGRRQRALQKVAFSKGSYRKGHWRGRVFEGSEVDLGAGEEAPMIHVEPDNPWPRK</sequence>
<feature type="region of interest" description="Disordered" evidence="1">
    <location>
        <begin position="1"/>
        <end position="27"/>
    </location>
</feature>
<protein>
    <submittedName>
        <fullName evidence="2">Uncharacterized protein</fullName>
    </submittedName>
</protein>
<dbReference type="OrthoDB" id="9860943at2"/>
<name>A0A5M9NNS3_9VIBR</name>
<keyword evidence="3" id="KW-1185">Reference proteome</keyword>
<dbReference type="EMBL" id="VXJS01000009">
    <property type="protein sequence ID" value="KAA8672291.1"/>
    <property type="molecule type" value="Genomic_DNA"/>
</dbReference>
<gene>
    <name evidence="2" type="ORF">F4W18_15115</name>
</gene>
<accession>A0A5M9NNS3</accession>